<keyword evidence="3 6" id="KW-0547">Nucleotide-binding</keyword>
<keyword evidence="2" id="KW-0808">Transferase</keyword>
<feature type="domain" description="Protein kinase" evidence="8">
    <location>
        <begin position="51"/>
        <end position="424"/>
    </location>
</feature>
<evidence type="ECO:0000256" key="5">
    <source>
        <dbReference type="ARBA" id="ARBA00022840"/>
    </source>
</evidence>
<evidence type="ECO:0000313" key="10">
    <source>
        <dbReference type="Proteomes" id="UP000650467"/>
    </source>
</evidence>
<dbReference type="PANTHER" id="PTHR44329:SF214">
    <property type="entry name" value="PROTEIN KINASE DOMAIN-CONTAINING PROTEIN"/>
    <property type="match status" value="1"/>
</dbReference>
<dbReference type="InterPro" id="IPR001245">
    <property type="entry name" value="Ser-Thr/Tyr_kinase_cat_dom"/>
</dbReference>
<proteinExistence type="predicted"/>
<comment type="caution">
    <text evidence="9">The sequence shown here is derived from an EMBL/GenBank/DDBJ whole genome shotgun (WGS) entry which is preliminary data.</text>
</comment>
<accession>A0A835VTH9</accession>
<dbReference type="GO" id="GO:0004674">
    <property type="term" value="F:protein serine/threonine kinase activity"/>
    <property type="evidence" value="ECO:0007669"/>
    <property type="project" value="UniProtKB-KW"/>
</dbReference>
<dbReference type="SMART" id="SM00220">
    <property type="entry name" value="S_TKc"/>
    <property type="match status" value="1"/>
</dbReference>
<keyword evidence="10" id="KW-1185">Reference proteome</keyword>
<sequence>MPPEACQGADAAAPVSTWHDVDVEAQPPAPSPEVVKTCHELLPVDQLLADLSVTRILGLGSSSTVYKGVYQIAPAALKVMFNEHSMTPAAVRELGVAMQLRHPNIVTTFTTRAAVITADFLDSLSAVDCWGPAAARELAAPQAQPGSDVGQGPTPLPSPRAAATAVPPETGTAASAPRLQAALADSSPSDDGMGKPGHDPALSWSDAFQRGGAAPGHTVVIIVQGELCEDGTLAAAMSAGMFQPRANRPPALIRRVVLRTAADVCRGMIHMHTCGVLHGDLKPANVLLAKSAKDRRGFMPKVADFGLARVLKEPGASWIQSSPQGSCCYMAPEAFGGAFHRASDVYAFGVLLLELAFPGRRPYQHLNNVQVMMGVLDGSLSPDWPDDQWPELCALGRRCTAWEPRARPSFAELAAALVELEAAVREAAMSERAQQRAAGSALSAPIGDGVPPPGPELLLEPLGAPSAARGLKPPTRPPVPQRAARQCAPASAPPAAAAFRAGGVPAAADHDGAAAVHATVMGLLLLDSAMSLVDATPHPAAADRQGQQGRPNRGAAGEGQGYALES</sequence>
<evidence type="ECO:0000256" key="7">
    <source>
        <dbReference type="SAM" id="MobiDB-lite"/>
    </source>
</evidence>
<feature type="region of interest" description="Disordered" evidence="7">
    <location>
        <begin position="138"/>
        <end position="208"/>
    </location>
</feature>
<reference evidence="9" key="1">
    <citation type="journal article" date="2020" name="bioRxiv">
        <title>Comparative genomics of Chlamydomonas.</title>
        <authorList>
            <person name="Craig R.J."/>
            <person name="Hasan A.R."/>
            <person name="Ness R.W."/>
            <person name="Keightley P.D."/>
        </authorList>
    </citation>
    <scope>NUCLEOTIDE SEQUENCE</scope>
    <source>
        <strain evidence="9">SAG 7.73</strain>
    </source>
</reference>
<dbReference type="SUPFAM" id="SSF56112">
    <property type="entry name" value="Protein kinase-like (PK-like)"/>
    <property type="match status" value="1"/>
</dbReference>
<name>A0A835VTH9_CHLIN</name>
<evidence type="ECO:0000256" key="1">
    <source>
        <dbReference type="ARBA" id="ARBA00022527"/>
    </source>
</evidence>
<dbReference type="Gene3D" id="3.30.200.20">
    <property type="entry name" value="Phosphorylase Kinase, domain 1"/>
    <property type="match status" value="1"/>
</dbReference>
<keyword evidence="5 6" id="KW-0067">ATP-binding</keyword>
<evidence type="ECO:0000256" key="4">
    <source>
        <dbReference type="ARBA" id="ARBA00022777"/>
    </source>
</evidence>
<dbReference type="InterPro" id="IPR000719">
    <property type="entry name" value="Prot_kinase_dom"/>
</dbReference>
<feature type="compositionally biased region" description="Low complexity" evidence="7">
    <location>
        <begin position="173"/>
        <end position="184"/>
    </location>
</feature>
<protein>
    <recommendedName>
        <fullName evidence="8">Protein kinase domain-containing protein</fullName>
    </recommendedName>
</protein>
<feature type="region of interest" description="Disordered" evidence="7">
    <location>
        <begin position="439"/>
        <end position="491"/>
    </location>
</feature>
<keyword evidence="1" id="KW-0723">Serine/threonine-protein kinase</keyword>
<feature type="binding site" evidence="6">
    <location>
        <position position="78"/>
    </location>
    <ligand>
        <name>ATP</name>
        <dbReference type="ChEBI" id="CHEBI:30616"/>
    </ligand>
</feature>
<dbReference type="InterPro" id="IPR017441">
    <property type="entry name" value="Protein_kinase_ATP_BS"/>
</dbReference>
<feature type="region of interest" description="Disordered" evidence="7">
    <location>
        <begin position="538"/>
        <end position="566"/>
    </location>
</feature>
<gene>
    <name evidence="9" type="ORF">HXX76_014311</name>
</gene>
<dbReference type="PROSITE" id="PS00107">
    <property type="entry name" value="PROTEIN_KINASE_ATP"/>
    <property type="match status" value="1"/>
</dbReference>
<keyword evidence="4" id="KW-0418">Kinase</keyword>
<dbReference type="Proteomes" id="UP000650467">
    <property type="component" value="Unassembled WGS sequence"/>
</dbReference>
<evidence type="ECO:0000259" key="8">
    <source>
        <dbReference type="PROSITE" id="PS50011"/>
    </source>
</evidence>
<dbReference type="OrthoDB" id="1711006at2759"/>
<evidence type="ECO:0000256" key="2">
    <source>
        <dbReference type="ARBA" id="ARBA00022679"/>
    </source>
</evidence>
<evidence type="ECO:0000256" key="3">
    <source>
        <dbReference type="ARBA" id="ARBA00022741"/>
    </source>
</evidence>
<dbReference type="PANTHER" id="PTHR44329">
    <property type="entry name" value="SERINE/THREONINE-PROTEIN KINASE TNNI3K-RELATED"/>
    <property type="match status" value="1"/>
</dbReference>
<dbReference type="PROSITE" id="PS00108">
    <property type="entry name" value="PROTEIN_KINASE_ST"/>
    <property type="match status" value="1"/>
</dbReference>
<dbReference type="InterPro" id="IPR008271">
    <property type="entry name" value="Ser/Thr_kinase_AS"/>
</dbReference>
<dbReference type="AlphaFoldDB" id="A0A835VTH9"/>
<dbReference type="Gene3D" id="1.10.510.10">
    <property type="entry name" value="Transferase(Phosphotransferase) domain 1"/>
    <property type="match status" value="1"/>
</dbReference>
<dbReference type="InterPro" id="IPR011009">
    <property type="entry name" value="Kinase-like_dom_sf"/>
</dbReference>
<dbReference type="InterPro" id="IPR051681">
    <property type="entry name" value="Ser/Thr_Kinases-Pseudokinases"/>
</dbReference>
<evidence type="ECO:0000256" key="6">
    <source>
        <dbReference type="PROSITE-ProRule" id="PRU10141"/>
    </source>
</evidence>
<dbReference type="GO" id="GO:0005524">
    <property type="term" value="F:ATP binding"/>
    <property type="evidence" value="ECO:0007669"/>
    <property type="project" value="UniProtKB-UniRule"/>
</dbReference>
<feature type="compositionally biased region" description="Low complexity" evidence="7">
    <location>
        <begin position="481"/>
        <end position="491"/>
    </location>
</feature>
<dbReference type="PROSITE" id="PS50011">
    <property type="entry name" value="PROTEIN_KINASE_DOM"/>
    <property type="match status" value="1"/>
</dbReference>
<organism evidence="9 10">
    <name type="scientific">Chlamydomonas incerta</name>
    <dbReference type="NCBI Taxonomy" id="51695"/>
    <lineage>
        <taxon>Eukaryota</taxon>
        <taxon>Viridiplantae</taxon>
        <taxon>Chlorophyta</taxon>
        <taxon>core chlorophytes</taxon>
        <taxon>Chlorophyceae</taxon>
        <taxon>CS clade</taxon>
        <taxon>Chlamydomonadales</taxon>
        <taxon>Chlamydomonadaceae</taxon>
        <taxon>Chlamydomonas</taxon>
    </lineage>
</organism>
<dbReference type="EMBL" id="JAEHOC010000062">
    <property type="protein sequence ID" value="KAG2424736.1"/>
    <property type="molecule type" value="Genomic_DNA"/>
</dbReference>
<evidence type="ECO:0000313" key="9">
    <source>
        <dbReference type="EMBL" id="KAG2424736.1"/>
    </source>
</evidence>
<dbReference type="Pfam" id="PF07714">
    <property type="entry name" value="PK_Tyr_Ser-Thr"/>
    <property type="match status" value="1"/>
</dbReference>